<keyword evidence="3" id="KW-1015">Disulfide bond</keyword>
<dbReference type="PANTHER" id="PTHR30111">
    <property type="entry name" value="33 KDA CHAPERONIN"/>
    <property type="match status" value="1"/>
</dbReference>
<keyword evidence="5" id="KW-0676">Redox-active center</keyword>
<name>A0A1G7RP14_9LACT</name>
<evidence type="ECO:0000256" key="5">
    <source>
        <dbReference type="ARBA" id="ARBA00023284"/>
    </source>
</evidence>
<keyword evidence="2" id="KW-0862">Zinc</keyword>
<accession>A0A1G7RP14</accession>
<dbReference type="EMBL" id="FNCK01000003">
    <property type="protein sequence ID" value="SDG12501.1"/>
    <property type="molecule type" value="Genomic_DNA"/>
</dbReference>
<keyword evidence="7" id="KW-1185">Reference proteome</keyword>
<reference evidence="6 7" key="1">
    <citation type="submission" date="2016-10" db="EMBL/GenBank/DDBJ databases">
        <authorList>
            <person name="de Groot N.N."/>
        </authorList>
    </citation>
    <scope>NUCLEOTIDE SEQUENCE [LARGE SCALE GENOMIC DNA]</scope>
    <source>
        <strain evidence="6 7">ATCC BAA-466</strain>
    </source>
</reference>
<dbReference type="SUPFAM" id="SSF118352">
    <property type="entry name" value="HSP33 redox switch-like"/>
    <property type="match status" value="1"/>
</dbReference>
<dbReference type="AlphaFoldDB" id="A0A1G7RP14"/>
<evidence type="ECO:0000256" key="4">
    <source>
        <dbReference type="ARBA" id="ARBA00023186"/>
    </source>
</evidence>
<dbReference type="Gene3D" id="3.90.1280.10">
    <property type="entry name" value="HSP33 redox switch-like"/>
    <property type="match status" value="1"/>
</dbReference>
<dbReference type="InterPro" id="IPR016153">
    <property type="entry name" value="Heat_shock_Hsp33_N"/>
</dbReference>
<evidence type="ECO:0000256" key="3">
    <source>
        <dbReference type="ARBA" id="ARBA00023157"/>
    </source>
</evidence>
<evidence type="ECO:0000256" key="2">
    <source>
        <dbReference type="ARBA" id="ARBA00022833"/>
    </source>
</evidence>
<dbReference type="Gene3D" id="3.55.30.10">
    <property type="entry name" value="Hsp33 domain"/>
    <property type="match status" value="1"/>
</dbReference>
<dbReference type="GO" id="GO:0044183">
    <property type="term" value="F:protein folding chaperone"/>
    <property type="evidence" value="ECO:0007669"/>
    <property type="project" value="TreeGrafter"/>
</dbReference>
<dbReference type="STRING" id="120956.SAMN05421791_103120"/>
<dbReference type="Proteomes" id="UP000199708">
    <property type="component" value="Unassembled WGS sequence"/>
</dbReference>
<dbReference type="InterPro" id="IPR016154">
    <property type="entry name" value="Heat_shock_Hsp33_C"/>
</dbReference>
<dbReference type="PANTHER" id="PTHR30111:SF1">
    <property type="entry name" value="33 KDA CHAPERONIN"/>
    <property type="match status" value="1"/>
</dbReference>
<dbReference type="SUPFAM" id="SSF64397">
    <property type="entry name" value="Hsp33 domain"/>
    <property type="match status" value="1"/>
</dbReference>
<keyword evidence="4" id="KW-0143">Chaperone</keyword>
<dbReference type="InterPro" id="IPR000397">
    <property type="entry name" value="Heat_shock_Hsp33"/>
</dbReference>
<gene>
    <name evidence="6" type="ORF">SAMN05421791_103120</name>
</gene>
<organism evidence="6 7">
    <name type="scientific">Facklamia miroungae</name>
    <dbReference type="NCBI Taxonomy" id="120956"/>
    <lineage>
        <taxon>Bacteria</taxon>
        <taxon>Bacillati</taxon>
        <taxon>Bacillota</taxon>
        <taxon>Bacilli</taxon>
        <taxon>Lactobacillales</taxon>
        <taxon>Aerococcaceae</taxon>
        <taxon>Facklamia</taxon>
    </lineage>
</organism>
<dbReference type="GO" id="GO:0005737">
    <property type="term" value="C:cytoplasm"/>
    <property type="evidence" value="ECO:0007669"/>
    <property type="project" value="InterPro"/>
</dbReference>
<proteinExistence type="predicted"/>
<sequence length="239" mass="25585">MSANLKGEDRILVQIKGSGPIGLIACDGDTHGRIRGYVTNPKVALELNSKGKIDVAGAVGLPGSLKVSKYIADSDPFTGQVDLISGELGEDFTYYMAVSEQTPSSIGLSVLVNPDETVQSAGGFMIQVLPGTSEEVIDQLEAKIKSLGSLSDLIDGSDDIRELLDSLVGSNNSRILVEQSVEFSCPCSKERFAQSMAALDPKTIQVMIDEDKGAEVICQYCNAVYQFSEADLRDILDQQ</sequence>
<dbReference type="NCBIfam" id="NF001033">
    <property type="entry name" value="PRK00114.1"/>
    <property type="match status" value="1"/>
</dbReference>
<dbReference type="GO" id="GO:0042026">
    <property type="term" value="P:protein refolding"/>
    <property type="evidence" value="ECO:0007669"/>
    <property type="project" value="TreeGrafter"/>
</dbReference>
<dbReference type="GO" id="GO:0051082">
    <property type="term" value="F:unfolded protein binding"/>
    <property type="evidence" value="ECO:0007669"/>
    <property type="project" value="InterPro"/>
</dbReference>
<keyword evidence="1" id="KW-0963">Cytoplasm</keyword>
<protein>
    <submittedName>
        <fullName evidence="6">Molecular chaperone Hsp33</fullName>
    </submittedName>
</protein>
<dbReference type="CDD" id="cd00498">
    <property type="entry name" value="Hsp33"/>
    <property type="match status" value="1"/>
</dbReference>
<evidence type="ECO:0000256" key="1">
    <source>
        <dbReference type="ARBA" id="ARBA00022490"/>
    </source>
</evidence>
<evidence type="ECO:0000313" key="6">
    <source>
        <dbReference type="EMBL" id="SDG12501.1"/>
    </source>
</evidence>
<evidence type="ECO:0000313" key="7">
    <source>
        <dbReference type="Proteomes" id="UP000199708"/>
    </source>
</evidence>
<dbReference type="Pfam" id="PF01430">
    <property type="entry name" value="HSP33"/>
    <property type="match status" value="1"/>
</dbReference>